<reference evidence="1 2" key="1">
    <citation type="submission" date="2024-06" db="EMBL/GenBank/DDBJ databases">
        <title>The Natural Products Discovery Center: Release of the First 8490 Sequenced Strains for Exploring Actinobacteria Biosynthetic Diversity.</title>
        <authorList>
            <person name="Kalkreuter E."/>
            <person name="Kautsar S.A."/>
            <person name="Yang D."/>
            <person name="Bader C.D."/>
            <person name="Teijaro C.N."/>
            <person name="Fluegel L."/>
            <person name="Davis C.M."/>
            <person name="Simpson J.R."/>
            <person name="Lauterbach L."/>
            <person name="Steele A.D."/>
            <person name="Gui C."/>
            <person name="Meng S."/>
            <person name="Li G."/>
            <person name="Viehrig K."/>
            <person name="Ye F."/>
            <person name="Su P."/>
            <person name="Kiefer A.F."/>
            <person name="Nichols A."/>
            <person name="Cepeda A.J."/>
            <person name="Yan W."/>
            <person name="Fan B."/>
            <person name="Jiang Y."/>
            <person name="Adhikari A."/>
            <person name="Zheng C.-J."/>
            <person name="Schuster L."/>
            <person name="Cowan T.M."/>
            <person name="Smanski M.J."/>
            <person name="Chevrette M.G."/>
            <person name="De Carvalho L.P.S."/>
            <person name="Shen B."/>
        </authorList>
    </citation>
    <scope>NUCLEOTIDE SEQUENCE [LARGE SCALE GENOMIC DNA]</scope>
    <source>
        <strain evidence="1 2">NPDC006286</strain>
    </source>
</reference>
<dbReference type="Proteomes" id="UP001550348">
    <property type="component" value="Unassembled WGS sequence"/>
</dbReference>
<dbReference type="RefSeq" id="WP_355665568.1">
    <property type="nucleotide sequence ID" value="NZ_JBEXRX010000050.1"/>
</dbReference>
<organism evidence="1 2">
    <name type="scientific">Micromonospora fulviviridis</name>
    <dbReference type="NCBI Taxonomy" id="47860"/>
    <lineage>
        <taxon>Bacteria</taxon>
        <taxon>Bacillati</taxon>
        <taxon>Actinomycetota</taxon>
        <taxon>Actinomycetes</taxon>
        <taxon>Micromonosporales</taxon>
        <taxon>Micromonosporaceae</taxon>
        <taxon>Micromonospora</taxon>
    </lineage>
</organism>
<keyword evidence="2" id="KW-1185">Reference proteome</keyword>
<name>A0ABV2VLV7_9ACTN</name>
<proteinExistence type="predicted"/>
<comment type="caution">
    <text evidence="1">The sequence shown here is derived from an EMBL/GenBank/DDBJ whole genome shotgun (WGS) entry which is preliminary data.</text>
</comment>
<accession>A0ABV2VLV7</accession>
<sequence>MTSGPGSRLGAGDVVLLSRAASPQFVVPISVRVIREIPDRHPPYGWTWIEGYQLDSRGLATAKRELFVLVEGVRCGSVPEPAGPVRRRPARVLSVDARGRLADSPDHR</sequence>
<gene>
    <name evidence="1" type="ORF">ABZ071_18035</name>
</gene>
<evidence type="ECO:0000313" key="2">
    <source>
        <dbReference type="Proteomes" id="UP001550348"/>
    </source>
</evidence>
<protein>
    <submittedName>
        <fullName evidence="1">Uncharacterized protein</fullName>
    </submittedName>
</protein>
<dbReference type="EMBL" id="JBEXRX010000050">
    <property type="protein sequence ID" value="MEU0153789.1"/>
    <property type="molecule type" value="Genomic_DNA"/>
</dbReference>
<evidence type="ECO:0000313" key="1">
    <source>
        <dbReference type="EMBL" id="MEU0153789.1"/>
    </source>
</evidence>